<keyword evidence="1" id="KW-0805">Transcription regulation</keyword>
<evidence type="ECO:0000256" key="2">
    <source>
        <dbReference type="ARBA" id="ARBA00023125"/>
    </source>
</evidence>
<dbReference type="PANTHER" id="PTHR47893:SF1">
    <property type="entry name" value="REGULATORY PROTEIN PCHR"/>
    <property type="match status" value="1"/>
</dbReference>
<dbReference type="AlphaFoldDB" id="A0A7L5DNE3"/>
<dbReference type="InterPro" id="IPR018060">
    <property type="entry name" value="HTH_AraC"/>
</dbReference>
<accession>A0A7L5DNE3</accession>
<dbReference type="PROSITE" id="PS00041">
    <property type="entry name" value="HTH_ARAC_FAMILY_1"/>
    <property type="match status" value="1"/>
</dbReference>
<organism evidence="5 6">
    <name type="scientific">Spirosoma rhododendri</name>
    <dbReference type="NCBI Taxonomy" id="2728024"/>
    <lineage>
        <taxon>Bacteria</taxon>
        <taxon>Pseudomonadati</taxon>
        <taxon>Bacteroidota</taxon>
        <taxon>Cytophagia</taxon>
        <taxon>Cytophagales</taxon>
        <taxon>Cytophagaceae</taxon>
        <taxon>Spirosoma</taxon>
    </lineage>
</organism>
<proteinExistence type="predicted"/>
<keyword evidence="3" id="KW-0804">Transcription</keyword>
<dbReference type="GO" id="GO:0043565">
    <property type="term" value="F:sequence-specific DNA binding"/>
    <property type="evidence" value="ECO:0007669"/>
    <property type="project" value="InterPro"/>
</dbReference>
<dbReference type="SMART" id="SM00342">
    <property type="entry name" value="HTH_ARAC"/>
    <property type="match status" value="1"/>
</dbReference>
<dbReference type="Proteomes" id="UP000501128">
    <property type="component" value="Chromosome"/>
</dbReference>
<name>A0A7L5DNE3_9BACT</name>
<evidence type="ECO:0000256" key="1">
    <source>
        <dbReference type="ARBA" id="ARBA00023015"/>
    </source>
</evidence>
<dbReference type="EMBL" id="CP051677">
    <property type="protein sequence ID" value="QJD79072.1"/>
    <property type="molecule type" value="Genomic_DNA"/>
</dbReference>
<evidence type="ECO:0000313" key="6">
    <source>
        <dbReference type="Proteomes" id="UP000501128"/>
    </source>
</evidence>
<sequence length="330" mass="37302">MPAMLFEFVSSPHFNFLTSFGQQFDIPVQGDTLVIPPSLGTGTIRKIDLGPEFKLLIHQYTLNDELILKRLPSEQPYDLISIIFHVNDVPARLSTPGSDVVLSRTTEFAVQIASADLTSTIHFPAHVPISYTVVGLSSATLRELLQIDAPSPVLQSMLNRVPGFLVYERLDADVLTSLRQLTDNQREDELTSFFYRIKVQELVYQVIDRLLRRDAGQHQPVVPADTDRLFSVRTAILTDLAAPPRLPQLARMVGMSQTRLKDLFRQVFGTSIYAYFQQARIEEAALLLRQRKHSVAEVGYRLGFENMSHFSRLFQKHKGIAPKKYAGGYD</sequence>
<dbReference type="PRINTS" id="PR00032">
    <property type="entry name" value="HTHARAC"/>
</dbReference>
<reference evidence="5 6" key="1">
    <citation type="submission" date="2020-04" db="EMBL/GenBank/DDBJ databases">
        <title>Genome sequencing of novel species.</title>
        <authorList>
            <person name="Heo J."/>
            <person name="Kim S.-J."/>
            <person name="Kim J.-S."/>
            <person name="Hong S.-B."/>
            <person name="Kwon S.-W."/>
        </authorList>
    </citation>
    <scope>NUCLEOTIDE SEQUENCE [LARGE SCALE GENOMIC DNA]</scope>
    <source>
        <strain evidence="5 6">CJU-R4</strain>
    </source>
</reference>
<dbReference type="RefSeq" id="WP_169551039.1">
    <property type="nucleotide sequence ID" value="NZ_CP051677.1"/>
</dbReference>
<dbReference type="InterPro" id="IPR020449">
    <property type="entry name" value="Tscrpt_reg_AraC-type_HTH"/>
</dbReference>
<feature type="domain" description="HTH araC/xylS-type" evidence="4">
    <location>
        <begin position="230"/>
        <end position="328"/>
    </location>
</feature>
<dbReference type="KEGG" id="srho:HH216_12040"/>
<dbReference type="InterPro" id="IPR018062">
    <property type="entry name" value="HTH_AraC-typ_CS"/>
</dbReference>
<evidence type="ECO:0000259" key="4">
    <source>
        <dbReference type="PROSITE" id="PS01124"/>
    </source>
</evidence>
<dbReference type="SUPFAM" id="SSF46689">
    <property type="entry name" value="Homeodomain-like"/>
    <property type="match status" value="2"/>
</dbReference>
<evidence type="ECO:0000256" key="3">
    <source>
        <dbReference type="ARBA" id="ARBA00023163"/>
    </source>
</evidence>
<dbReference type="Pfam" id="PF12833">
    <property type="entry name" value="HTH_18"/>
    <property type="match status" value="1"/>
</dbReference>
<keyword evidence="2" id="KW-0238">DNA-binding</keyword>
<evidence type="ECO:0000313" key="5">
    <source>
        <dbReference type="EMBL" id="QJD79072.1"/>
    </source>
</evidence>
<gene>
    <name evidence="5" type="ORF">HH216_12040</name>
</gene>
<dbReference type="GO" id="GO:0003700">
    <property type="term" value="F:DNA-binding transcription factor activity"/>
    <property type="evidence" value="ECO:0007669"/>
    <property type="project" value="InterPro"/>
</dbReference>
<dbReference type="InterPro" id="IPR009057">
    <property type="entry name" value="Homeodomain-like_sf"/>
</dbReference>
<protein>
    <submittedName>
        <fullName evidence="5">Helix-turn-helix transcriptional regulator</fullName>
    </submittedName>
</protein>
<dbReference type="PROSITE" id="PS01124">
    <property type="entry name" value="HTH_ARAC_FAMILY_2"/>
    <property type="match status" value="1"/>
</dbReference>
<dbReference type="InterPro" id="IPR053142">
    <property type="entry name" value="PchR_regulatory_protein"/>
</dbReference>
<dbReference type="Gene3D" id="1.10.10.60">
    <property type="entry name" value="Homeodomain-like"/>
    <property type="match status" value="2"/>
</dbReference>
<dbReference type="PANTHER" id="PTHR47893">
    <property type="entry name" value="REGULATORY PROTEIN PCHR"/>
    <property type="match status" value="1"/>
</dbReference>
<keyword evidence="6" id="KW-1185">Reference proteome</keyword>